<dbReference type="AlphaFoldDB" id="A0A0A8Z149"/>
<proteinExistence type="predicted"/>
<evidence type="ECO:0000313" key="2">
    <source>
        <dbReference type="EMBL" id="JAD31428.1"/>
    </source>
</evidence>
<reference evidence="2" key="2">
    <citation type="journal article" date="2015" name="Data Brief">
        <title>Shoot transcriptome of the giant reed, Arundo donax.</title>
        <authorList>
            <person name="Barrero R.A."/>
            <person name="Guerrero F.D."/>
            <person name="Moolhuijzen P."/>
            <person name="Goolsby J.A."/>
            <person name="Tidwell J."/>
            <person name="Bellgard S.E."/>
            <person name="Bellgard M.I."/>
        </authorList>
    </citation>
    <scope>NUCLEOTIDE SEQUENCE</scope>
    <source>
        <tissue evidence="2">Shoot tissue taken approximately 20 cm above the soil surface</tissue>
    </source>
</reference>
<feature type="chain" id="PRO_5002062015" evidence="1">
    <location>
        <begin position="27"/>
        <end position="53"/>
    </location>
</feature>
<feature type="signal peptide" evidence="1">
    <location>
        <begin position="1"/>
        <end position="26"/>
    </location>
</feature>
<accession>A0A0A8Z149</accession>
<organism evidence="2">
    <name type="scientific">Arundo donax</name>
    <name type="common">Giant reed</name>
    <name type="synonym">Donax arundinaceus</name>
    <dbReference type="NCBI Taxonomy" id="35708"/>
    <lineage>
        <taxon>Eukaryota</taxon>
        <taxon>Viridiplantae</taxon>
        <taxon>Streptophyta</taxon>
        <taxon>Embryophyta</taxon>
        <taxon>Tracheophyta</taxon>
        <taxon>Spermatophyta</taxon>
        <taxon>Magnoliopsida</taxon>
        <taxon>Liliopsida</taxon>
        <taxon>Poales</taxon>
        <taxon>Poaceae</taxon>
        <taxon>PACMAD clade</taxon>
        <taxon>Arundinoideae</taxon>
        <taxon>Arundineae</taxon>
        <taxon>Arundo</taxon>
    </lineage>
</organism>
<keyword evidence="1" id="KW-0732">Signal</keyword>
<dbReference type="EMBL" id="GBRH01266467">
    <property type="protein sequence ID" value="JAD31428.1"/>
    <property type="molecule type" value="Transcribed_RNA"/>
</dbReference>
<evidence type="ECO:0000256" key="1">
    <source>
        <dbReference type="SAM" id="SignalP"/>
    </source>
</evidence>
<protein>
    <submittedName>
        <fullName evidence="2">Uncharacterized protein</fullName>
    </submittedName>
</protein>
<name>A0A0A8Z149_ARUDO</name>
<sequence length="53" mass="6122">MYAMDCGRVLGFWLLCFRQVVLRLSATETSQRNEYWVSGQKIGAESSVKLVFF</sequence>
<reference evidence="2" key="1">
    <citation type="submission" date="2014-09" db="EMBL/GenBank/DDBJ databases">
        <authorList>
            <person name="Magalhaes I.L.F."/>
            <person name="Oliveira U."/>
            <person name="Santos F.R."/>
            <person name="Vidigal T.H.D.A."/>
            <person name="Brescovit A.D."/>
            <person name="Santos A.J."/>
        </authorList>
    </citation>
    <scope>NUCLEOTIDE SEQUENCE</scope>
    <source>
        <tissue evidence="2">Shoot tissue taken approximately 20 cm above the soil surface</tissue>
    </source>
</reference>